<gene>
    <name evidence="2" type="ORF">AKAME5_000747000</name>
</gene>
<evidence type="ECO:0000313" key="3">
    <source>
        <dbReference type="Proteomes" id="UP001279410"/>
    </source>
</evidence>
<feature type="region of interest" description="Disordered" evidence="1">
    <location>
        <begin position="1"/>
        <end position="115"/>
    </location>
</feature>
<feature type="compositionally biased region" description="Basic and acidic residues" evidence="1">
    <location>
        <begin position="1"/>
        <end position="43"/>
    </location>
</feature>
<evidence type="ECO:0000313" key="2">
    <source>
        <dbReference type="EMBL" id="GLD54907.1"/>
    </source>
</evidence>
<comment type="caution">
    <text evidence="2">The sequence shown here is derived from an EMBL/GenBank/DDBJ whole genome shotgun (WGS) entry which is preliminary data.</text>
</comment>
<dbReference type="AlphaFoldDB" id="A0AAD3MJ71"/>
<protein>
    <submittedName>
        <fullName evidence="2">Calcium/calmodulin-dependent 3',5'-cyclic nucleotide phosphodiesterase 1A-like protein</fullName>
    </submittedName>
</protein>
<feature type="compositionally biased region" description="Basic and acidic residues" evidence="1">
    <location>
        <begin position="54"/>
        <end position="72"/>
    </location>
</feature>
<dbReference type="EMBL" id="BRZM01000020">
    <property type="protein sequence ID" value="GLD54907.1"/>
    <property type="molecule type" value="Genomic_DNA"/>
</dbReference>
<dbReference type="Proteomes" id="UP001279410">
    <property type="component" value="Unassembled WGS sequence"/>
</dbReference>
<organism evidence="2 3">
    <name type="scientific">Lates japonicus</name>
    <name type="common">Japanese lates</name>
    <dbReference type="NCBI Taxonomy" id="270547"/>
    <lineage>
        <taxon>Eukaryota</taxon>
        <taxon>Metazoa</taxon>
        <taxon>Chordata</taxon>
        <taxon>Craniata</taxon>
        <taxon>Vertebrata</taxon>
        <taxon>Euteleostomi</taxon>
        <taxon>Actinopterygii</taxon>
        <taxon>Neopterygii</taxon>
        <taxon>Teleostei</taxon>
        <taxon>Neoteleostei</taxon>
        <taxon>Acanthomorphata</taxon>
        <taxon>Carangaria</taxon>
        <taxon>Carangaria incertae sedis</taxon>
        <taxon>Centropomidae</taxon>
        <taxon>Lates</taxon>
    </lineage>
</organism>
<keyword evidence="3" id="KW-1185">Reference proteome</keyword>
<feature type="compositionally biased region" description="Basic and acidic residues" evidence="1">
    <location>
        <begin position="88"/>
        <end position="102"/>
    </location>
</feature>
<proteinExistence type="predicted"/>
<accession>A0AAD3MJ71</accession>
<sequence length="160" mass="18512">MEPKLPDRELWRAQAAKDEKIRKEGEEGGQKEKETEQEKKPRTVDGANTGQEEAGDRPQQEEQQPKKEEGHKNPGRAVGSLQGSDPNDADKRKPESHTDKQQRQSQNDPQPDCPLIHYYKRPSYCASSYRLVRSKVTEMRPIDARGKARRLQRISLRRRK</sequence>
<reference evidence="2" key="1">
    <citation type="submission" date="2022-08" db="EMBL/GenBank/DDBJ databases">
        <title>Genome sequencing of akame (Lates japonicus).</title>
        <authorList>
            <person name="Hashiguchi Y."/>
            <person name="Takahashi H."/>
        </authorList>
    </citation>
    <scope>NUCLEOTIDE SEQUENCE</scope>
    <source>
        <strain evidence="2">Kochi</strain>
    </source>
</reference>
<evidence type="ECO:0000256" key="1">
    <source>
        <dbReference type="SAM" id="MobiDB-lite"/>
    </source>
</evidence>
<name>A0AAD3MJ71_LATJO</name>